<protein>
    <submittedName>
        <fullName evidence="1">Uncharacterized protein</fullName>
    </submittedName>
</protein>
<comment type="caution">
    <text evidence="1">The sequence shown here is derived from an EMBL/GenBank/DDBJ whole genome shotgun (WGS) entry which is preliminary data.</text>
</comment>
<accession>A0ABT2YXX6</accession>
<sequence length="159" mass="17407">MKGLVSRLGQVLGIVPADTASSDPFGTAQVWAAEAQDQNVWAALFDDRDFWGLEDEDERDNAPLTPFAACQSMTWYDDDFVECGWSAHHGPAREIFVGNSFVDQWGAEFDRRAVARGVTANAFVMVFSQGGTLPGWFTSPRDAEVGGVRLVYLGVLTVQ</sequence>
<organism evidence="1 2">
    <name type="scientific">Albidovulum sediminicola</name>
    <dbReference type="NCBI Taxonomy" id="2984331"/>
    <lineage>
        <taxon>Bacteria</taxon>
        <taxon>Pseudomonadati</taxon>
        <taxon>Pseudomonadota</taxon>
        <taxon>Alphaproteobacteria</taxon>
        <taxon>Rhodobacterales</taxon>
        <taxon>Paracoccaceae</taxon>
        <taxon>Albidovulum</taxon>
    </lineage>
</organism>
<dbReference type="RefSeq" id="WP_263720077.1">
    <property type="nucleotide sequence ID" value="NZ_JAOWLA010000002.1"/>
</dbReference>
<dbReference type="EMBL" id="JAOWLA010000002">
    <property type="protein sequence ID" value="MCV2863617.1"/>
    <property type="molecule type" value="Genomic_DNA"/>
</dbReference>
<name>A0ABT2YXX6_9RHOB</name>
<proteinExistence type="predicted"/>
<keyword evidence="2" id="KW-1185">Reference proteome</keyword>
<reference evidence="1 2" key="1">
    <citation type="submission" date="2022-10" db="EMBL/GenBank/DDBJ databases">
        <title>Defluviimonas sp. nov., isolated from ocean surface water.</title>
        <authorList>
            <person name="He W."/>
            <person name="Wang L."/>
            <person name="Zhang D.-F."/>
        </authorList>
    </citation>
    <scope>NUCLEOTIDE SEQUENCE [LARGE SCALE GENOMIC DNA]</scope>
    <source>
        <strain evidence="1 2">WL0075</strain>
    </source>
</reference>
<gene>
    <name evidence="1" type="ORF">OE647_02565</name>
</gene>
<evidence type="ECO:0000313" key="1">
    <source>
        <dbReference type="EMBL" id="MCV2863617.1"/>
    </source>
</evidence>
<dbReference type="Proteomes" id="UP001652503">
    <property type="component" value="Unassembled WGS sequence"/>
</dbReference>
<evidence type="ECO:0000313" key="2">
    <source>
        <dbReference type="Proteomes" id="UP001652503"/>
    </source>
</evidence>